<dbReference type="InterPro" id="IPR016897">
    <property type="entry name" value="SKP1"/>
</dbReference>
<dbReference type="AlphaFoldDB" id="A0AAJ6QSC8"/>
<dbReference type="GO" id="GO:0006511">
    <property type="term" value="P:ubiquitin-dependent protein catabolic process"/>
    <property type="evidence" value="ECO:0007669"/>
    <property type="project" value="InterPro"/>
</dbReference>
<protein>
    <submittedName>
        <fullName evidence="2">Suppressor of kinetochore protein 1-like</fullName>
    </submittedName>
</protein>
<dbReference type="KEGG" id="goe:100899750"/>
<dbReference type="Proteomes" id="UP000694867">
    <property type="component" value="Unplaced"/>
</dbReference>
<dbReference type="SUPFAM" id="SSF81382">
    <property type="entry name" value="Skp1 dimerisation domain-like"/>
    <property type="match status" value="1"/>
</dbReference>
<evidence type="ECO:0000313" key="2">
    <source>
        <dbReference type="RefSeq" id="XP_003742156.1"/>
    </source>
</evidence>
<gene>
    <name evidence="2" type="primary">LOC100899750</name>
</gene>
<sequence length="131" mass="15200">MNDGYGNHDAWVQSRFRDLQIVFQENGLYLREDSFMPLLNISPDCLRKILKWVNRHKQSEADLTPNEIKALRDWETSFLSVDKVILFDLIAAAQHLEMSDLVECAQKVLLALLKRGNAADIRLLLDVDRFE</sequence>
<dbReference type="GeneID" id="100899750"/>
<evidence type="ECO:0000313" key="1">
    <source>
        <dbReference type="Proteomes" id="UP000694867"/>
    </source>
</evidence>
<proteinExistence type="predicted"/>
<name>A0AAJ6QSC8_9ACAR</name>
<organism evidence="1 2">
    <name type="scientific">Galendromus occidentalis</name>
    <name type="common">western predatory mite</name>
    <dbReference type="NCBI Taxonomy" id="34638"/>
    <lineage>
        <taxon>Eukaryota</taxon>
        <taxon>Metazoa</taxon>
        <taxon>Ecdysozoa</taxon>
        <taxon>Arthropoda</taxon>
        <taxon>Chelicerata</taxon>
        <taxon>Arachnida</taxon>
        <taxon>Acari</taxon>
        <taxon>Parasitiformes</taxon>
        <taxon>Mesostigmata</taxon>
        <taxon>Gamasina</taxon>
        <taxon>Phytoseioidea</taxon>
        <taxon>Phytoseiidae</taxon>
        <taxon>Typhlodrominae</taxon>
        <taxon>Galendromus</taxon>
    </lineage>
</organism>
<dbReference type="RefSeq" id="XP_003742156.1">
    <property type="nucleotide sequence ID" value="XM_003742108.1"/>
</dbReference>
<accession>A0AAJ6QSC8</accession>
<keyword evidence="1" id="KW-1185">Reference proteome</keyword>
<dbReference type="InterPro" id="IPR011333">
    <property type="entry name" value="SKP1/BTB/POZ_sf"/>
</dbReference>
<dbReference type="InterPro" id="IPR036296">
    <property type="entry name" value="SKP1-like_dim_sf"/>
</dbReference>
<dbReference type="PANTHER" id="PTHR11165">
    <property type="entry name" value="SKP1"/>
    <property type="match status" value="1"/>
</dbReference>
<reference evidence="2" key="1">
    <citation type="submission" date="2025-08" db="UniProtKB">
        <authorList>
            <consortium name="RefSeq"/>
        </authorList>
    </citation>
    <scope>IDENTIFICATION</scope>
</reference>
<dbReference type="Gene3D" id="3.30.710.10">
    <property type="entry name" value="Potassium Channel Kv1.1, Chain A"/>
    <property type="match status" value="1"/>
</dbReference>